<protein>
    <submittedName>
        <fullName evidence="2">Uncharacterized protein</fullName>
    </submittedName>
</protein>
<feature type="transmembrane region" description="Helical" evidence="1">
    <location>
        <begin position="7"/>
        <end position="25"/>
    </location>
</feature>
<accession>A0ABW3RA24</accession>
<keyword evidence="3" id="KW-1185">Reference proteome</keyword>
<gene>
    <name evidence="2" type="ORF">ACFQ2E_05145</name>
</gene>
<evidence type="ECO:0000313" key="3">
    <source>
        <dbReference type="Proteomes" id="UP001597163"/>
    </source>
</evidence>
<feature type="transmembrane region" description="Helical" evidence="1">
    <location>
        <begin position="31"/>
        <end position="51"/>
    </location>
</feature>
<keyword evidence="1" id="KW-1133">Transmembrane helix</keyword>
<evidence type="ECO:0000256" key="1">
    <source>
        <dbReference type="SAM" id="Phobius"/>
    </source>
</evidence>
<keyword evidence="1" id="KW-0812">Transmembrane</keyword>
<organism evidence="2 3">
    <name type="scientific">Hwangdonia seohaensis</name>
    <dbReference type="NCBI Taxonomy" id="1240727"/>
    <lineage>
        <taxon>Bacteria</taxon>
        <taxon>Pseudomonadati</taxon>
        <taxon>Bacteroidota</taxon>
        <taxon>Flavobacteriia</taxon>
        <taxon>Flavobacteriales</taxon>
        <taxon>Flavobacteriaceae</taxon>
        <taxon>Hwangdonia</taxon>
    </lineage>
</organism>
<dbReference type="EMBL" id="JBHTLJ010000001">
    <property type="protein sequence ID" value="MFD1161793.1"/>
    <property type="molecule type" value="Genomic_DNA"/>
</dbReference>
<dbReference type="RefSeq" id="WP_311937362.1">
    <property type="nucleotide sequence ID" value="NZ_JAVSCK010000001.1"/>
</dbReference>
<sequence>MKITGIFYVVIATLLLVTLTIMASLNMPFNWVFYLMCFGQLFVVITVYKVLKDNYTTTKTFDDFYEDNPIGYRS</sequence>
<name>A0ABW3RA24_9FLAO</name>
<dbReference type="Proteomes" id="UP001597163">
    <property type="component" value="Unassembled WGS sequence"/>
</dbReference>
<comment type="caution">
    <text evidence="2">The sequence shown here is derived from an EMBL/GenBank/DDBJ whole genome shotgun (WGS) entry which is preliminary data.</text>
</comment>
<evidence type="ECO:0000313" key="2">
    <source>
        <dbReference type="EMBL" id="MFD1161793.1"/>
    </source>
</evidence>
<keyword evidence="1" id="KW-0472">Membrane</keyword>
<reference evidence="3" key="1">
    <citation type="journal article" date="2019" name="Int. J. Syst. Evol. Microbiol.">
        <title>The Global Catalogue of Microorganisms (GCM) 10K type strain sequencing project: providing services to taxonomists for standard genome sequencing and annotation.</title>
        <authorList>
            <consortium name="The Broad Institute Genomics Platform"/>
            <consortium name="The Broad Institute Genome Sequencing Center for Infectious Disease"/>
            <person name="Wu L."/>
            <person name="Ma J."/>
        </authorList>
    </citation>
    <scope>NUCLEOTIDE SEQUENCE [LARGE SCALE GENOMIC DNA]</scope>
    <source>
        <strain evidence="3">CCUG 63246</strain>
    </source>
</reference>
<proteinExistence type="predicted"/>